<evidence type="ECO:0000256" key="3">
    <source>
        <dbReference type="ARBA" id="ARBA00023136"/>
    </source>
</evidence>
<feature type="region of interest" description="Disordered" evidence="9">
    <location>
        <begin position="167"/>
        <end position="208"/>
    </location>
</feature>
<dbReference type="PANTHER" id="PTHR11304">
    <property type="entry name" value="EPHRIN"/>
    <property type="match status" value="1"/>
</dbReference>
<keyword evidence="4 7" id="KW-1015">Disulfide bond</keyword>
<sequence length="328" mass="36126">MATWGSLWRYYWGVLFALCRSSLSSAKSLEQVSWYSLNPKFQAGKGLVLYPQIGDRLDLVCPKGPEQYEYYRVYLVSREQADTCNTVINPHVLFSCDKPDQKIIHTIKFQEVSPNHRGLEFKRGQDYFITSTSDGTLGGLEKRKGGVCLTRSMKIVVKVGQEAEPTVTGVTAPWDHPRTEGQPGGSEPPYSGPPQPGEGGTGSQMKDKLNKQDETLGPKAALFAAIGAGCVVFILIIIFLVVLLIKFRKRQRKSGGQRSAVLSLTTLAGPKVTGGNAGSEPSDIIIPLRTNENNYCPHYEKVSGDYGHPVYIVQELPPQSPANIYYKV</sequence>
<accession>V9L394</accession>
<reference evidence="13" key="1">
    <citation type="journal article" date="2014" name="Nature">
        <title>Elephant shark genome provides unique insights into gnathostome evolution.</title>
        <authorList>
            <consortium name="International Elephant Shark Genome Sequencing Consortium"/>
            <person name="Venkatesh B."/>
            <person name="Lee A.P."/>
            <person name="Ravi V."/>
            <person name="Maurya A.K."/>
            <person name="Lian M.M."/>
            <person name="Swann J.B."/>
            <person name="Ohta Y."/>
            <person name="Flajnik M.F."/>
            <person name="Sutoh Y."/>
            <person name="Kasahara M."/>
            <person name="Hoon S."/>
            <person name="Gangu V."/>
            <person name="Roy S.W."/>
            <person name="Irimia M."/>
            <person name="Korzh V."/>
            <person name="Kondrychyn I."/>
            <person name="Lim Z.W."/>
            <person name="Tay B.H."/>
            <person name="Tohari S."/>
            <person name="Kong K.W."/>
            <person name="Ho S."/>
            <person name="Lorente-Galdos B."/>
            <person name="Quilez J."/>
            <person name="Marques-Bonet T."/>
            <person name="Raney B.J."/>
            <person name="Ingham P.W."/>
            <person name="Tay A."/>
            <person name="Hillier L.W."/>
            <person name="Minx P."/>
            <person name="Boehm T."/>
            <person name="Wilson R.K."/>
            <person name="Brenner S."/>
            <person name="Warren W.C."/>
        </authorList>
    </citation>
    <scope>NUCLEOTIDE SEQUENCE</scope>
    <source>
        <tissue evidence="13">Testis</tissue>
    </source>
</reference>
<comment type="similarity">
    <text evidence="7 8">Belongs to the ephrin family.</text>
</comment>
<dbReference type="SUPFAM" id="SSF49503">
    <property type="entry name" value="Cupredoxins"/>
    <property type="match status" value="1"/>
</dbReference>
<dbReference type="Gene3D" id="2.60.40.420">
    <property type="entry name" value="Cupredoxins - blue copper proteins"/>
    <property type="match status" value="1"/>
</dbReference>
<name>V9L394_CALMI</name>
<dbReference type="InterPro" id="IPR008972">
    <property type="entry name" value="Cupredoxin"/>
</dbReference>
<evidence type="ECO:0000256" key="10">
    <source>
        <dbReference type="SAM" id="Phobius"/>
    </source>
</evidence>
<evidence type="ECO:0000313" key="13">
    <source>
        <dbReference type="EMBL" id="AFP06273.1"/>
    </source>
</evidence>
<dbReference type="InterPro" id="IPR001799">
    <property type="entry name" value="Ephrin_RBD"/>
</dbReference>
<dbReference type="GO" id="GO:0046875">
    <property type="term" value="F:ephrin receptor binding"/>
    <property type="evidence" value="ECO:0007669"/>
    <property type="project" value="TreeGrafter"/>
</dbReference>
<dbReference type="PANTHER" id="PTHR11304:SF17">
    <property type="entry name" value="EPHRIN-B1"/>
    <property type="match status" value="1"/>
</dbReference>
<feature type="chain" id="PRO_5004778568" description="Ephrin-B1" evidence="11">
    <location>
        <begin position="27"/>
        <end position="328"/>
    </location>
</feature>
<keyword evidence="5" id="KW-0325">Glycoprotein</keyword>
<evidence type="ECO:0000256" key="5">
    <source>
        <dbReference type="ARBA" id="ARBA00023180"/>
    </source>
</evidence>
<proteinExistence type="evidence at transcript level"/>
<evidence type="ECO:0000256" key="7">
    <source>
        <dbReference type="PROSITE-ProRule" id="PRU00884"/>
    </source>
</evidence>
<feature type="disulfide bond" evidence="7">
    <location>
        <begin position="84"/>
        <end position="148"/>
    </location>
</feature>
<dbReference type="AlphaFoldDB" id="V9L394"/>
<comment type="caution">
    <text evidence="7">Lacks conserved residue(s) required for the propagation of feature annotation.</text>
</comment>
<keyword evidence="10" id="KW-0812">Transmembrane</keyword>
<organism evidence="13">
    <name type="scientific">Callorhinchus milii</name>
    <name type="common">Ghost shark</name>
    <dbReference type="NCBI Taxonomy" id="7868"/>
    <lineage>
        <taxon>Eukaryota</taxon>
        <taxon>Metazoa</taxon>
        <taxon>Chordata</taxon>
        <taxon>Craniata</taxon>
        <taxon>Vertebrata</taxon>
        <taxon>Chondrichthyes</taxon>
        <taxon>Holocephali</taxon>
        <taxon>Chimaeriformes</taxon>
        <taxon>Callorhinchidae</taxon>
        <taxon>Callorhinchus</taxon>
    </lineage>
</organism>
<evidence type="ECO:0000256" key="1">
    <source>
        <dbReference type="ARBA" id="ARBA00004370"/>
    </source>
</evidence>
<evidence type="ECO:0000259" key="12">
    <source>
        <dbReference type="PROSITE" id="PS51551"/>
    </source>
</evidence>
<evidence type="ECO:0000256" key="6">
    <source>
        <dbReference type="ARBA" id="ARBA00040452"/>
    </source>
</evidence>
<dbReference type="PRINTS" id="PR01347">
    <property type="entry name" value="EPHRIN"/>
</dbReference>
<evidence type="ECO:0000256" key="8">
    <source>
        <dbReference type="RuleBase" id="RU004375"/>
    </source>
</evidence>
<keyword evidence="3 8" id="KW-0472">Membrane</keyword>
<keyword evidence="2 11" id="KW-0732">Signal</keyword>
<dbReference type="EMBL" id="JW873756">
    <property type="protein sequence ID" value="AFP06273.1"/>
    <property type="molecule type" value="mRNA"/>
</dbReference>
<feature type="signal peptide" evidence="11">
    <location>
        <begin position="1"/>
        <end position="26"/>
    </location>
</feature>
<feature type="domain" description="Ephrin RBD" evidence="12">
    <location>
        <begin position="27"/>
        <end position="159"/>
    </location>
</feature>
<evidence type="ECO:0000256" key="11">
    <source>
        <dbReference type="SAM" id="SignalP"/>
    </source>
</evidence>
<evidence type="ECO:0000256" key="2">
    <source>
        <dbReference type="ARBA" id="ARBA00022729"/>
    </source>
</evidence>
<evidence type="ECO:0000256" key="9">
    <source>
        <dbReference type="SAM" id="MobiDB-lite"/>
    </source>
</evidence>
<protein>
    <recommendedName>
        <fullName evidence="6">Ephrin-B1</fullName>
    </recommendedName>
</protein>
<feature type="transmembrane region" description="Helical" evidence="10">
    <location>
        <begin position="220"/>
        <end position="245"/>
    </location>
</feature>
<dbReference type="GO" id="GO:0005886">
    <property type="term" value="C:plasma membrane"/>
    <property type="evidence" value="ECO:0007669"/>
    <property type="project" value="TreeGrafter"/>
</dbReference>
<dbReference type="GO" id="GO:0048013">
    <property type="term" value="P:ephrin receptor signaling pathway"/>
    <property type="evidence" value="ECO:0007669"/>
    <property type="project" value="TreeGrafter"/>
</dbReference>
<dbReference type="GO" id="GO:0007411">
    <property type="term" value="P:axon guidance"/>
    <property type="evidence" value="ECO:0007669"/>
    <property type="project" value="TreeGrafter"/>
</dbReference>
<comment type="subcellular location">
    <subcellularLocation>
        <location evidence="1">Membrane</location>
    </subcellularLocation>
</comment>
<dbReference type="PROSITE" id="PS51551">
    <property type="entry name" value="EPHRIN_RBD_2"/>
    <property type="match status" value="1"/>
</dbReference>
<evidence type="ECO:0000256" key="4">
    <source>
        <dbReference type="ARBA" id="ARBA00023157"/>
    </source>
</evidence>
<dbReference type="InterPro" id="IPR031328">
    <property type="entry name" value="Ephrin"/>
</dbReference>
<keyword evidence="10" id="KW-1133">Transmembrane helix</keyword>
<dbReference type="Pfam" id="PF00812">
    <property type="entry name" value="Ephrin"/>
    <property type="match status" value="1"/>
</dbReference>